<keyword evidence="1" id="KW-0812">Transmembrane</keyword>
<gene>
    <name evidence="2" type="ORF">CL1_1707</name>
</gene>
<feature type="transmembrane region" description="Helical" evidence="1">
    <location>
        <begin position="44"/>
        <end position="62"/>
    </location>
</feature>
<dbReference type="STRING" id="163003.CL1_1707"/>
<keyword evidence="1" id="KW-0472">Membrane</keyword>
<dbReference type="AlphaFoldDB" id="I3ZW20"/>
<dbReference type="EMBL" id="CP003651">
    <property type="protein sequence ID" value="AFL95904.1"/>
    <property type="molecule type" value="Genomic_DNA"/>
</dbReference>
<dbReference type="Proteomes" id="UP000006064">
    <property type="component" value="Chromosome"/>
</dbReference>
<dbReference type="KEGG" id="thm:CL1_1707"/>
<keyword evidence="1" id="KW-1133">Transmembrane helix</keyword>
<evidence type="ECO:0000313" key="2">
    <source>
        <dbReference type="EMBL" id="AFL95904.1"/>
    </source>
</evidence>
<keyword evidence="3" id="KW-1185">Reference proteome</keyword>
<accession>I3ZW20</accession>
<organism evidence="2 3">
    <name type="scientific">Thermococcus cleftensis (strain DSM 27260 / KACC 17922 / CL1)</name>
    <dbReference type="NCBI Taxonomy" id="163003"/>
    <lineage>
        <taxon>Archaea</taxon>
        <taxon>Methanobacteriati</taxon>
        <taxon>Methanobacteriota</taxon>
        <taxon>Thermococci</taxon>
        <taxon>Thermococcales</taxon>
        <taxon>Thermococcaceae</taxon>
        <taxon>Thermococcus</taxon>
    </lineage>
</organism>
<protein>
    <submittedName>
        <fullName evidence="2">Uncharacterized protein</fullName>
    </submittedName>
</protein>
<name>I3ZW20_THECF</name>
<evidence type="ECO:0000256" key="1">
    <source>
        <dbReference type="SAM" id="Phobius"/>
    </source>
</evidence>
<dbReference type="HOGENOM" id="CLU_1891543_0_0_2"/>
<evidence type="ECO:0000313" key="3">
    <source>
        <dbReference type="Proteomes" id="UP000006064"/>
    </source>
</evidence>
<proteinExistence type="predicted"/>
<feature type="transmembrane region" description="Helical" evidence="1">
    <location>
        <begin position="74"/>
        <end position="93"/>
    </location>
</feature>
<reference evidence="2 3" key="1">
    <citation type="journal article" date="2012" name="J. Bacteriol.">
        <title>Complete Genome Sequence of the Hyperthermophilic Archaeon Thermococcus sp. Strain CL1, Isolated from a Paralvinella sp. Polychaete Worm Collected from a Hydrothermal Vent.</title>
        <authorList>
            <person name="Jung J.H."/>
            <person name="Holden J.F."/>
            <person name="Seo D.H."/>
            <person name="Park K.H."/>
            <person name="Shin H."/>
            <person name="Ryu S."/>
            <person name="Lee J.H."/>
            <person name="Park C.S."/>
        </authorList>
    </citation>
    <scope>NUCLEOTIDE SEQUENCE [LARGE SCALE GENOMIC DNA]</scope>
    <source>
        <strain evidence="3">DSM 27260 / KACC 17922 / CL1</strain>
    </source>
</reference>
<feature type="transmembrane region" description="Helical" evidence="1">
    <location>
        <begin position="16"/>
        <end position="38"/>
    </location>
</feature>
<feature type="transmembrane region" description="Helical" evidence="1">
    <location>
        <begin position="99"/>
        <end position="121"/>
    </location>
</feature>
<sequence>MAVKSKSGKAPLRGKLTAMALGIATALVAIVIVAALFGENFDDNGITGAVAGTSAAVLMGHALGKLRRHALKAYFGLVFLNTITAALVVKWLSLSPEGAFQFLLYLLPLYLIVGIVDHVILKTLEKREAQRSLL</sequence>